<proteinExistence type="predicted"/>
<protein>
    <submittedName>
        <fullName evidence="3">Uncharacterized protein</fullName>
    </submittedName>
</protein>
<keyword evidence="2" id="KW-0732">Signal</keyword>
<dbReference type="HOGENOM" id="CLU_983683_0_0_1"/>
<comment type="caution">
    <text evidence="3">The sequence shown here is derived from an EMBL/GenBank/DDBJ whole genome shotgun (WGS) entry which is preliminary data.</text>
</comment>
<sequence>MRSIAFLLGVGLFGVDSALAGPCKPQTSTTDVGTSTSIDPITQSGTATAGETSVVASSKTLTETIATTLSSETTTATIIPTSETETTTVVSGTTVAIVTASSETETTTTAESTTTAPIATPTFTIVGGGGSVNGSPIKGIDQDGSIMLFNPERGSPRIRTFILDPDTGRLRDKDTGVYVCAYYGLAESPSDPAYFGFCQNGNTGPGMVYDYLTCEIVNGKLACTTPKASCSGDGDEDITCVSDPSSGLNNQFYYKYDAGNGDYLYISSGSPSSYTPVDIVAQDA</sequence>
<organism evidence="3 4">
    <name type="scientific">Fusarium pseudograminearum (strain CS3096)</name>
    <name type="common">Wheat and barley crown-rot fungus</name>
    <dbReference type="NCBI Taxonomy" id="1028729"/>
    <lineage>
        <taxon>Eukaryota</taxon>
        <taxon>Fungi</taxon>
        <taxon>Dikarya</taxon>
        <taxon>Ascomycota</taxon>
        <taxon>Pezizomycotina</taxon>
        <taxon>Sordariomycetes</taxon>
        <taxon>Hypocreomycetidae</taxon>
        <taxon>Hypocreales</taxon>
        <taxon>Nectriaceae</taxon>
        <taxon>Fusarium</taxon>
    </lineage>
</organism>
<dbReference type="OrthoDB" id="5105250at2759"/>
<evidence type="ECO:0000313" key="3">
    <source>
        <dbReference type="EMBL" id="EKJ79071.1"/>
    </source>
</evidence>
<gene>
    <name evidence="3" type="ORF">FPSE_00672</name>
</gene>
<dbReference type="Proteomes" id="UP000007978">
    <property type="component" value="Chromosome 1"/>
</dbReference>
<feature type="chain" id="PRO_5003866291" evidence="2">
    <location>
        <begin position="21"/>
        <end position="284"/>
    </location>
</feature>
<dbReference type="KEGG" id="fpu:FPSE_00672"/>
<keyword evidence="4" id="KW-1185">Reference proteome</keyword>
<dbReference type="GeneID" id="20359292"/>
<feature type="region of interest" description="Disordered" evidence="1">
    <location>
        <begin position="24"/>
        <end position="45"/>
    </location>
</feature>
<reference evidence="3 4" key="1">
    <citation type="journal article" date="2012" name="PLoS Pathog.">
        <title>Comparative pathogenomics reveals horizontally acquired novel virulence genes in fungi infecting cereal hosts.</title>
        <authorList>
            <person name="Gardiner D.M."/>
            <person name="McDonald M.C."/>
            <person name="Covarelli L."/>
            <person name="Solomon P.S."/>
            <person name="Rusu A.G."/>
            <person name="Marshall M."/>
            <person name="Kazan K."/>
            <person name="Chakraborty S."/>
            <person name="McDonald B.A."/>
            <person name="Manners J.M."/>
        </authorList>
    </citation>
    <scope>NUCLEOTIDE SEQUENCE [LARGE SCALE GENOMIC DNA]</scope>
    <source>
        <strain evidence="3 4">CS3096</strain>
    </source>
</reference>
<evidence type="ECO:0000256" key="1">
    <source>
        <dbReference type="SAM" id="MobiDB-lite"/>
    </source>
</evidence>
<accession>K3V1H0</accession>
<feature type="compositionally biased region" description="Polar residues" evidence="1">
    <location>
        <begin position="25"/>
        <end position="45"/>
    </location>
</feature>
<evidence type="ECO:0000313" key="4">
    <source>
        <dbReference type="Proteomes" id="UP000007978"/>
    </source>
</evidence>
<evidence type="ECO:0000256" key="2">
    <source>
        <dbReference type="SAM" id="SignalP"/>
    </source>
</evidence>
<name>K3V1H0_FUSPC</name>
<dbReference type="AlphaFoldDB" id="K3V1H0"/>
<feature type="signal peptide" evidence="2">
    <location>
        <begin position="1"/>
        <end position="20"/>
    </location>
</feature>
<dbReference type="RefSeq" id="XP_009252067.1">
    <property type="nucleotide sequence ID" value="XM_009253792.1"/>
</dbReference>
<dbReference type="eggNOG" id="ENOG502RJ9X">
    <property type="taxonomic scope" value="Eukaryota"/>
</dbReference>
<dbReference type="EMBL" id="AFNW01000014">
    <property type="protein sequence ID" value="EKJ79071.1"/>
    <property type="molecule type" value="Genomic_DNA"/>
</dbReference>